<dbReference type="Pfam" id="PF06050">
    <property type="entry name" value="HGD-D"/>
    <property type="match status" value="1"/>
</dbReference>
<protein>
    <submittedName>
        <fullName evidence="1">Activator of (R)-2-hydroxyglutaryl-CoA dehydratase HgdC</fullName>
    </submittedName>
</protein>
<dbReference type="PATRIC" id="fig|49338.4.peg.777"/>
<gene>
    <name evidence="1" type="ORF">DPCES_0724</name>
</gene>
<dbReference type="RefSeq" id="WP_144677325.1">
    <property type="nucleotide sequence ID" value="NZ_JAYFNZ010000025.1"/>
</dbReference>
<dbReference type="Gene3D" id="3.40.50.11900">
    <property type="match status" value="1"/>
</dbReference>
<evidence type="ECO:0000313" key="1">
    <source>
        <dbReference type="EMBL" id="CDX00611.1"/>
    </source>
</evidence>
<reference evidence="1" key="1">
    <citation type="submission" date="2014-07" db="EMBL/GenBank/DDBJ databases">
        <authorList>
            <person name="Hornung V.Bastian."/>
        </authorList>
    </citation>
    <scope>NUCLEOTIDE SEQUENCE</scope>
    <source>
        <strain evidence="1">PCE-S</strain>
    </source>
</reference>
<dbReference type="AlphaFoldDB" id="A0A098AYC2"/>
<dbReference type="PANTHER" id="PTHR32329">
    <property type="entry name" value="BIFUNCTIONAL PROTEIN [INCLUDES 2-HYDROXYACYL-COA DEHYDRATASE (N-TER) AND ITS ACTIVATOR DOMAIN (C_TERM)-RELATED"/>
    <property type="match status" value="1"/>
</dbReference>
<dbReference type="InterPro" id="IPR010327">
    <property type="entry name" value="FldB/FldC_alpha/beta"/>
</dbReference>
<sequence>MASQEKIMSFPHIGNYHVAIEFLLKHVLENIQVLTPPPITKKTLELGSKYSPDFVCVPFKYNLGNYLEALEQGANILVQSGGGCRFGYYGEIQEQILRDLGYDFEFISLIDNEKVNPLAFFNRFKRLNPQLSLARFAYYFQLTFKMIEAMDSLDHMIRSNIGFAVREGSFELLHKEFLRELAAVEGFRSLDKLYRKYDALFRQLEVNKPDNPLRVGIVGELYTLMEPFSSCFIEKELAKKGIQVTRFITVSYLLRHHPQSSDLLKLAGNYLEYEIGADGTDSVARAKMLAEAGYDGVIHVKPFGCTPEVNSMPMMQNISNDYKMPILYFSFDAQTSETGVLTRLEAFHDMLMMRREANRWQNVI</sequence>
<dbReference type="EMBL" id="LK996017">
    <property type="protein sequence ID" value="CDX00611.1"/>
    <property type="molecule type" value="Genomic_DNA"/>
</dbReference>
<dbReference type="PANTHER" id="PTHR32329:SF2">
    <property type="entry name" value="BIFUNCTIONAL PROTEIN [INCLUDES 2-HYDROXYACYL-COA DEHYDRATASE (N-TER) AND ITS ACTIVATOR DOMAIN (C_TERM)"/>
    <property type="match status" value="1"/>
</dbReference>
<name>A0A098AYC2_DESHA</name>
<proteinExistence type="predicted"/>
<dbReference type="InterPro" id="IPR051805">
    <property type="entry name" value="Dehydratase_Activator_Redct"/>
</dbReference>
<organism evidence="1">
    <name type="scientific">Desulfitobacterium hafniense</name>
    <name type="common">Desulfitobacterium frappieri</name>
    <dbReference type="NCBI Taxonomy" id="49338"/>
    <lineage>
        <taxon>Bacteria</taxon>
        <taxon>Bacillati</taxon>
        <taxon>Bacillota</taxon>
        <taxon>Clostridia</taxon>
        <taxon>Eubacteriales</taxon>
        <taxon>Desulfitobacteriaceae</taxon>
        <taxon>Desulfitobacterium</taxon>
    </lineage>
</organism>
<accession>A0A098AYC2</accession>